<comment type="caution">
    <text evidence="2">The sequence shown here is derived from an EMBL/GenBank/DDBJ whole genome shotgun (WGS) entry which is preliminary data.</text>
</comment>
<evidence type="ECO:0000259" key="1">
    <source>
        <dbReference type="Pfam" id="PF01323"/>
    </source>
</evidence>
<name>A0A8T3VIV4_9EURY</name>
<gene>
    <name evidence="2" type="ORF">E7Z74_00855</name>
</gene>
<dbReference type="AlphaFoldDB" id="A0A8T3VIV4"/>
<dbReference type="Proteomes" id="UP000713479">
    <property type="component" value="Unassembled WGS sequence"/>
</dbReference>
<dbReference type="EMBL" id="SUTF01000001">
    <property type="protein sequence ID" value="MBE6509810.1"/>
    <property type="molecule type" value="Genomic_DNA"/>
</dbReference>
<dbReference type="CDD" id="cd03024">
    <property type="entry name" value="DsbA_FrnE"/>
    <property type="match status" value="1"/>
</dbReference>
<proteinExistence type="predicted"/>
<dbReference type="GO" id="GO:0016491">
    <property type="term" value="F:oxidoreductase activity"/>
    <property type="evidence" value="ECO:0007669"/>
    <property type="project" value="InterPro"/>
</dbReference>
<dbReference type="Pfam" id="PF01323">
    <property type="entry name" value="DSBA"/>
    <property type="match status" value="1"/>
</dbReference>
<organism evidence="2 3">
    <name type="scientific">Methanobrevibacter millerae</name>
    <dbReference type="NCBI Taxonomy" id="230361"/>
    <lineage>
        <taxon>Archaea</taxon>
        <taxon>Methanobacteriati</taxon>
        <taxon>Methanobacteriota</taxon>
        <taxon>Methanomada group</taxon>
        <taxon>Methanobacteria</taxon>
        <taxon>Methanobacteriales</taxon>
        <taxon>Methanobacteriaceae</taxon>
        <taxon>Methanobrevibacter</taxon>
    </lineage>
</organism>
<dbReference type="SUPFAM" id="SSF52833">
    <property type="entry name" value="Thioredoxin-like"/>
    <property type="match status" value="1"/>
</dbReference>
<accession>A0A8T3VIV4</accession>
<dbReference type="InterPro" id="IPR001853">
    <property type="entry name" value="DSBA-like_thioredoxin_dom"/>
</dbReference>
<sequence>MKNMKIIYWSDFNCPYCYIGNTRLKKAINELGLEVKMEMKSFELEPEVSSIEATPMVNHYARKYGIPEFEAIDELKEIDEIGRQEGLNYDYSHSKITSSRNAHRLAKLALSKNDEKMFEDIVEGLSNAFLCEGKTLSDEEVLVEVGISAGLDETEIREMLKSNMFQVEVQIDEEDGKFNGVYAVPCYFIEKGEQTLAIPGALTTEGFINALKDLNTGDIENKLE</sequence>
<dbReference type="InterPro" id="IPR036249">
    <property type="entry name" value="Thioredoxin-like_sf"/>
</dbReference>
<dbReference type="PANTHER" id="PTHR13887:SF41">
    <property type="entry name" value="THIOREDOXIN SUPERFAMILY PROTEIN"/>
    <property type="match status" value="1"/>
</dbReference>
<evidence type="ECO:0000313" key="3">
    <source>
        <dbReference type="Proteomes" id="UP000713479"/>
    </source>
</evidence>
<dbReference type="PANTHER" id="PTHR13887">
    <property type="entry name" value="GLUTATHIONE S-TRANSFERASE KAPPA"/>
    <property type="match status" value="1"/>
</dbReference>
<feature type="domain" description="DSBA-like thioredoxin" evidence="1">
    <location>
        <begin position="6"/>
        <end position="211"/>
    </location>
</feature>
<reference evidence="2" key="1">
    <citation type="submission" date="2019-04" db="EMBL/GenBank/DDBJ databases">
        <title>Evolution of Biomass-Degrading Anaerobic Consortia Revealed by Metagenomics.</title>
        <authorList>
            <person name="Peng X."/>
        </authorList>
    </citation>
    <scope>NUCLEOTIDE SEQUENCE</scope>
    <source>
        <strain evidence="2">SIG13</strain>
    </source>
</reference>
<protein>
    <submittedName>
        <fullName evidence="2">DsbA family oxidoreductase</fullName>
    </submittedName>
</protein>
<evidence type="ECO:0000313" key="2">
    <source>
        <dbReference type="EMBL" id="MBE6509810.1"/>
    </source>
</evidence>
<dbReference type="Gene3D" id="3.40.30.10">
    <property type="entry name" value="Glutaredoxin"/>
    <property type="match status" value="1"/>
</dbReference>